<protein>
    <submittedName>
        <fullName evidence="1">Uncharacterized protein</fullName>
    </submittedName>
</protein>
<sequence length="77" mass="9518">MTSMYKSNNALEKMHKYIVDYYNELFVIVEEDKIKFNPDNKSLEISEEYNRYHNEYDKLNHFYDFAKRGLYINPYND</sequence>
<accession>A0ABQ8UA78</accession>
<evidence type="ECO:0000313" key="1">
    <source>
        <dbReference type="EMBL" id="KAJ4455648.1"/>
    </source>
</evidence>
<evidence type="ECO:0000313" key="2">
    <source>
        <dbReference type="Proteomes" id="UP001141327"/>
    </source>
</evidence>
<organism evidence="1 2">
    <name type="scientific">Paratrimastix pyriformis</name>
    <dbReference type="NCBI Taxonomy" id="342808"/>
    <lineage>
        <taxon>Eukaryota</taxon>
        <taxon>Metamonada</taxon>
        <taxon>Preaxostyla</taxon>
        <taxon>Paratrimastigidae</taxon>
        <taxon>Paratrimastix</taxon>
    </lineage>
</organism>
<name>A0ABQ8UA78_9EUKA</name>
<gene>
    <name evidence="1" type="ORF">PAPYR_9348</name>
</gene>
<dbReference type="EMBL" id="JAPMOS010000098">
    <property type="protein sequence ID" value="KAJ4455648.1"/>
    <property type="molecule type" value="Genomic_DNA"/>
</dbReference>
<dbReference type="Proteomes" id="UP001141327">
    <property type="component" value="Unassembled WGS sequence"/>
</dbReference>
<keyword evidence="2" id="KW-1185">Reference proteome</keyword>
<reference evidence="1" key="1">
    <citation type="journal article" date="2022" name="bioRxiv">
        <title>Genomics of Preaxostyla Flagellates Illuminates Evolutionary Transitions and the Path Towards Mitochondrial Loss.</title>
        <authorList>
            <person name="Novak L.V.F."/>
            <person name="Treitli S.C."/>
            <person name="Pyrih J."/>
            <person name="Halakuc P."/>
            <person name="Pipaliya S.V."/>
            <person name="Vacek V."/>
            <person name="Brzon O."/>
            <person name="Soukal P."/>
            <person name="Eme L."/>
            <person name="Dacks J.B."/>
            <person name="Karnkowska A."/>
            <person name="Elias M."/>
            <person name="Hampl V."/>
        </authorList>
    </citation>
    <scope>NUCLEOTIDE SEQUENCE</scope>
    <source>
        <strain evidence="1">RCP-MX</strain>
    </source>
</reference>
<comment type="caution">
    <text evidence="1">The sequence shown here is derived from an EMBL/GenBank/DDBJ whole genome shotgun (WGS) entry which is preliminary data.</text>
</comment>
<proteinExistence type="predicted"/>